<evidence type="ECO:0000256" key="2">
    <source>
        <dbReference type="ARBA" id="ARBA00023125"/>
    </source>
</evidence>
<dbReference type="WBParaSite" id="HPLM_0000423501-mRNA-1">
    <property type="protein sequence ID" value="HPLM_0000423501-mRNA-1"/>
    <property type="gene ID" value="HPLM_0000423501"/>
</dbReference>
<dbReference type="PROSITE" id="PS50071">
    <property type="entry name" value="HOMEOBOX_2"/>
    <property type="match status" value="1"/>
</dbReference>
<dbReference type="OMA" id="PSMANCW"/>
<proteinExistence type="predicted"/>
<dbReference type="InterPro" id="IPR050460">
    <property type="entry name" value="Distal-less_Homeobox_TF"/>
</dbReference>
<evidence type="ECO:0000256" key="6">
    <source>
        <dbReference type="RuleBase" id="RU000682"/>
    </source>
</evidence>
<comment type="subcellular location">
    <subcellularLocation>
        <location evidence="1 5 6">Nucleus</location>
    </subcellularLocation>
</comment>
<keyword evidence="4 5" id="KW-0539">Nucleus</keyword>
<gene>
    <name evidence="9" type="ORF">HPLM_LOCUS4227</name>
</gene>
<dbReference type="Gene3D" id="1.10.10.60">
    <property type="entry name" value="Homeodomain-like"/>
    <property type="match status" value="1"/>
</dbReference>
<sequence length="246" mass="27746">MESSQCAYPASAGLFDELSWMSIPPAAYYTYPVSTNCQTGYPMSVQHPLSYPSMANCWYGYNTTGMQAGGKFKKKRNLFTKLQLNMLQRRFAEKEHIRQPERDNFAQMIGLTGEQVKIWFQNQRYKRKHRESGNRNAGVSSSSGTNTSISSLSSPSPRDSPDSENQKRNDQSEIGIRAVSMQSQNEVSGSGPNNTFQQTQNYSQLYWGSQMAYYPAPPPTFQAQSYTNIIDEKLSISSTSENDLEL</sequence>
<dbReference type="CDD" id="cd00086">
    <property type="entry name" value="homeodomain"/>
    <property type="match status" value="1"/>
</dbReference>
<keyword evidence="10" id="KW-1185">Reference proteome</keyword>
<dbReference type="PANTHER" id="PTHR24327">
    <property type="entry name" value="HOMEOBOX PROTEIN"/>
    <property type="match status" value="1"/>
</dbReference>
<dbReference type="GO" id="GO:0000978">
    <property type="term" value="F:RNA polymerase II cis-regulatory region sequence-specific DNA binding"/>
    <property type="evidence" value="ECO:0007669"/>
    <property type="project" value="TreeGrafter"/>
</dbReference>
<reference evidence="11" key="1">
    <citation type="submission" date="2017-02" db="UniProtKB">
        <authorList>
            <consortium name="WormBaseParasite"/>
        </authorList>
    </citation>
    <scope>IDENTIFICATION</scope>
</reference>
<accession>A0A0N4W368</accession>
<dbReference type="PANTHER" id="PTHR24327:SF81">
    <property type="entry name" value="HOMEOTIC PROTEIN DISTAL-LESS-RELATED"/>
    <property type="match status" value="1"/>
</dbReference>
<evidence type="ECO:0000259" key="8">
    <source>
        <dbReference type="PROSITE" id="PS50071"/>
    </source>
</evidence>
<dbReference type="OrthoDB" id="5848009at2759"/>
<dbReference type="InterPro" id="IPR001356">
    <property type="entry name" value="HD"/>
</dbReference>
<dbReference type="Pfam" id="PF00046">
    <property type="entry name" value="Homeodomain"/>
    <property type="match status" value="1"/>
</dbReference>
<keyword evidence="3 5" id="KW-0371">Homeobox</keyword>
<evidence type="ECO:0000256" key="7">
    <source>
        <dbReference type="SAM" id="MobiDB-lite"/>
    </source>
</evidence>
<evidence type="ECO:0000256" key="5">
    <source>
        <dbReference type="PROSITE-ProRule" id="PRU00108"/>
    </source>
</evidence>
<feature type="compositionally biased region" description="Basic and acidic residues" evidence="7">
    <location>
        <begin position="159"/>
        <end position="171"/>
    </location>
</feature>
<feature type="DNA-binding region" description="Homeobox" evidence="5">
    <location>
        <begin position="72"/>
        <end position="131"/>
    </location>
</feature>
<dbReference type="SMART" id="SM00389">
    <property type="entry name" value="HOX"/>
    <property type="match status" value="1"/>
</dbReference>
<keyword evidence="2 5" id="KW-0238">DNA-binding</keyword>
<dbReference type="InterPro" id="IPR009057">
    <property type="entry name" value="Homeodomain-like_sf"/>
</dbReference>
<evidence type="ECO:0000313" key="11">
    <source>
        <dbReference type="WBParaSite" id="HPLM_0000423501-mRNA-1"/>
    </source>
</evidence>
<dbReference type="InterPro" id="IPR017970">
    <property type="entry name" value="Homeobox_CS"/>
</dbReference>
<evidence type="ECO:0000313" key="10">
    <source>
        <dbReference type="Proteomes" id="UP000268014"/>
    </source>
</evidence>
<dbReference type="PROSITE" id="PS00027">
    <property type="entry name" value="HOMEOBOX_1"/>
    <property type="match status" value="1"/>
</dbReference>
<feature type="domain" description="Homeobox" evidence="8">
    <location>
        <begin position="70"/>
        <end position="130"/>
    </location>
</feature>
<organism evidence="11">
    <name type="scientific">Haemonchus placei</name>
    <name type="common">Barber's pole worm</name>
    <dbReference type="NCBI Taxonomy" id="6290"/>
    <lineage>
        <taxon>Eukaryota</taxon>
        <taxon>Metazoa</taxon>
        <taxon>Ecdysozoa</taxon>
        <taxon>Nematoda</taxon>
        <taxon>Chromadorea</taxon>
        <taxon>Rhabditida</taxon>
        <taxon>Rhabditina</taxon>
        <taxon>Rhabditomorpha</taxon>
        <taxon>Strongyloidea</taxon>
        <taxon>Trichostrongylidae</taxon>
        <taxon>Haemonchus</taxon>
    </lineage>
</organism>
<evidence type="ECO:0000313" key="9">
    <source>
        <dbReference type="EMBL" id="VDO22746.1"/>
    </source>
</evidence>
<evidence type="ECO:0000256" key="4">
    <source>
        <dbReference type="ARBA" id="ARBA00023242"/>
    </source>
</evidence>
<dbReference type="Proteomes" id="UP000268014">
    <property type="component" value="Unassembled WGS sequence"/>
</dbReference>
<reference evidence="9 10" key="2">
    <citation type="submission" date="2018-11" db="EMBL/GenBank/DDBJ databases">
        <authorList>
            <consortium name="Pathogen Informatics"/>
        </authorList>
    </citation>
    <scope>NUCLEOTIDE SEQUENCE [LARGE SCALE GENOMIC DNA]</scope>
    <source>
        <strain evidence="9 10">MHpl1</strain>
    </source>
</reference>
<feature type="compositionally biased region" description="Low complexity" evidence="7">
    <location>
        <begin position="140"/>
        <end position="157"/>
    </location>
</feature>
<evidence type="ECO:0000256" key="1">
    <source>
        <dbReference type="ARBA" id="ARBA00004123"/>
    </source>
</evidence>
<evidence type="ECO:0000256" key="3">
    <source>
        <dbReference type="ARBA" id="ARBA00023155"/>
    </source>
</evidence>
<name>A0A0N4W368_HAEPC</name>
<dbReference type="GO" id="GO:0000981">
    <property type="term" value="F:DNA-binding transcription factor activity, RNA polymerase II-specific"/>
    <property type="evidence" value="ECO:0007669"/>
    <property type="project" value="InterPro"/>
</dbReference>
<feature type="region of interest" description="Disordered" evidence="7">
    <location>
        <begin position="127"/>
        <end position="173"/>
    </location>
</feature>
<dbReference type="SUPFAM" id="SSF46689">
    <property type="entry name" value="Homeodomain-like"/>
    <property type="match status" value="1"/>
</dbReference>
<dbReference type="STRING" id="6290.A0A0N4W368"/>
<dbReference type="AlphaFoldDB" id="A0A0N4W368"/>
<protein>
    <submittedName>
        <fullName evidence="11">Homeobox domain-containing protein</fullName>
    </submittedName>
</protein>
<dbReference type="GO" id="GO:0005634">
    <property type="term" value="C:nucleus"/>
    <property type="evidence" value="ECO:0007669"/>
    <property type="project" value="UniProtKB-SubCell"/>
</dbReference>
<dbReference type="EMBL" id="UZAF01016187">
    <property type="protein sequence ID" value="VDO22746.1"/>
    <property type="molecule type" value="Genomic_DNA"/>
</dbReference>